<organism evidence="2 3">
    <name type="scientific">Dietzia timorensis</name>
    <dbReference type="NCBI Taxonomy" id="499555"/>
    <lineage>
        <taxon>Bacteria</taxon>
        <taxon>Bacillati</taxon>
        <taxon>Actinomycetota</taxon>
        <taxon>Actinomycetes</taxon>
        <taxon>Mycobacteriales</taxon>
        <taxon>Dietziaceae</taxon>
        <taxon>Dietzia</taxon>
    </lineage>
</organism>
<dbReference type="EMBL" id="CP015961">
    <property type="protein sequence ID" value="ANI93970.1"/>
    <property type="molecule type" value="Genomic_DNA"/>
</dbReference>
<accession>A0A173LRQ0</accession>
<dbReference type="OrthoDB" id="9771302at2"/>
<dbReference type="GO" id="GO:0044877">
    <property type="term" value="F:protein-containing complex binding"/>
    <property type="evidence" value="ECO:0007669"/>
    <property type="project" value="TreeGrafter"/>
</dbReference>
<protein>
    <recommendedName>
        <fullName evidence="1">NAD(P)-binding domain-containing protein</fullName>
    </recommendedName>
</protein>
<feature type="domain" description="NAD(P)-binding" evidence="1">
    <location>
        <begin position="7"/>
        <end position="134"/>
    </location>
</feature>
<dbReference type="Pfam" id="PF13460">
    <property type="entry name" value="NAD_binding_10"/>
    <property type="match status" value="1"/>
</dbReference>
<dbReference type="PANTHER" id="PTHR12126">
    <property type="entry name" value="NADH-UBIQUINONE OXIDOREDUCTASE 39 KDA SUBUNIT-RELATED"/>
    <property type="match status" value="1"/>
</dbReference>
<dbReference type="Gene3D" id="3.40.50.720">
    <property type="entry name" value="NAD(P)-binding Rossmann-like Domain"/>
    <property type="match status" value="1"/>
</dbReference>
<evidence type="ECO:0000313" key="3">
    <source>
        <dbReference type="Proteomes" id="UP000186104"/>
    </source>
</evidence>
<dbReference type="InterPro" id="IPR016040">
    <property type="entry name" value="NAD(P)-bd_dom"/>
</dbReference>
<dbReference type="STRING" id="499555.BJL86_3211"/>
<dbReference type="RefSeq" id="WP_067474776.1">
    <property type="nucleotide sequence ID" value="NZ_CP015961.1"/>
</dbReference>
<reference evidence="2 3" key="1">
    <citation type="submission" date="2016-06" db="EMBL/GenBank/DDBJ databases">
        <title>Complete genome sequence of a saline-alkali tolerant type strain Dietzia timorensis ID05-A0528T.</title>
        <authorList>
            <person name="Wu X."/>
        </authorList>
    </citation>
    <scope>NUCLEOTIDE SEQUENCE [LARGE SCALE GENOMIC DNA]</scope>
    <source>
        <strain evidence="2 3">ID05-A0528</strain>
    </source>
</reference>
<dbReference type="InterPro" id="IPR036291">
    <property type="entry name" value="NAD(P)-bd_dom_sf"/>
</dbReference>
<evidence type="ECO:0000313" key="2">
    <source>
        <dbReference type="EMBL" id="ANI93970.1"/>
    </source>
</evidence>
<proteinExistence type="predicted"/>
<gene>
    <name evidence="2" type="ORF">BJL86_3211</name>
</gene>
<name>A0A173LRQ0_9ACTN</name>
<dbReference type="SUPFAM" id="SSF51735">
    <property type="entry name" value="NAD(P)-binding Rossmann-fold domains"/>
    <property type="match status" value="1"/>
</dbReference>
<dbReference type="Proteomes" id="UP000186104">
    <property type="component" value="Chromosome"/>
</dbReference>
<keyword evidence="3" id="KW-1185">Reference proteome</keyword>
<dbReference type="InterPro" id="IPR051207">
    <property type="entry name" value="ComplexI_NDUFA9_subunit"/>
</dbReference>
<dbReference type="KEGG" id="dtm:BJL86_3211"/>
<dbReference type="AlphaFoldDB" id="A0A173LRQ0"/>
<evidence type="ECO:0000259" key="1">
    <source>
        <dbReference type="Pfam" id="PF13460"/>
    </source>
</evidence>
<sequence>MRIAVLGATGEMGSRVAQNVRRQGHELVPVSRSAGVDVYSGEGLGAAFTGADAAIDCLNMMSLSAKKASDYFSRTSRNVVAAARDAGVERLVCLSIAGAADPEVNKIFGYYKGKAAQERVYLESFADCVVVRSTQWFQFLEVLVGMAAVGPVALLPKMMMAPVSADRVASLLVDAAVSGDQSEGRTLSIRGPESGYAADFVKRQLAEIGNVAGKSPRFVGSAPYMGSAIAKGGLVPGDGIVDDITFAEYLEALAR</sequence>
<dbReference type="PANTHER" id="PTHR12126:SF11">
    <property type="entry name" value="NADH DEHYDROGENASE [UBIQUINONE] 1 ALPHA SUBCOMPLEX SUBUNIT 9, MITOCHONDRIAL"/>
    <property type="match status" value="1"/>
</dbReference>